<dbReference type="PROSITE" id="PS00794">
    <property type="entry name" value="HPPK"/>
    <property type="match status" value="1"/>
</dbReference>
<evidence type="ECO:0000256" key="2">
    <source>
        <dbReference type="ARBA" id="ARBA00005810"/>
    </source>
</evidence>
<dbReference type="InterPro" id="IPR035907">
    <property type="entry name" value="Hppk_sf"/>
</dbReference>
<keyword evidence="15" id="KW-1185">Reference proteome</keyword>
<keyword evidence="6" id="KW-0547">Nucleotide-binding</keyword>
<dbReference type="PANTHER" id="PTHR43071">
    <property type="entry name" value="2-AMINO-4-HYDROXY-6-HYDROXYMETHYLDIHYDROPTERIDINE PYROPHOSPHOKINASE"/>
    <property type="match status" value="1"/>
</dbReference>
<dbReference type="RefSeq" id="WP_184675735.1">
    <property type="nucleotide sequence ID" value="NZ_JACHGY010000001.1"/>
</dbReference>
<reference evidence="14 15" key="1">
    <citation type="submission" date="2020-08" db="EMBL/GenBank/DDBJ databases">
        <title>Genomic Encyclopedia of Type Strains, Phase IV (KMG-IV): sequencing the most valuable type-strain genomes for metagenomic binning, comparative biology and taxonomic classification.</title>
        <authorList>
            <person name="Goeker M."/>
        </authorList>
    </citation>
    <scope>NUCLEOTIDE SEQUENCE [LARGE SCALE GENOMIC DNA]</scope>
    <source>
        <strain evidence="14 15">DSM 103725</strain>
    </source>
</reference>
<feature type="domain" description="7,8-dihydro-6-hydroxymethylpterin-pyrophosphokinase" evidence="13">
    <location>
        <begin position="107"/>
        <end position="118"/>
    </location>
</feature>
<comment type="caution">
    <text evidence="14">The sequence shown here is derived from an EMBL/GenBank/DDBJ whole genome shotgun (WGS) entry which is preliminary data.</text>
</comment>
<accession>A0A7X0H3C1</accession>
<keyword evidence="7 14" id="KW-0418">Kinase</keyword>
<dbReference type="Proteomes" id="UP000541810">
    <property type="component" value="Unassembled WGS sequence"/>
</dbReference>
<evidence type="ECO:0000256" key="12">
    <source>
        <dbReference type="ARBA" id="ARBA00033413"/>
    </source>
</evidence>
<evidence type="ECO:0000256" key="9">
    <source>
        <dbReference type="ARBA" id="ARBA00022909"/>
    </source>
</evidence>
<dbReference type="GO" id="GO:0016301">
    <property type="term" value="F:kinase activity"/>
    <property type="evidence" value="ECO:0007669"/>
    <property type="project" value="UniProtKB-KW"/>
</dbReference>
<evidence type="ECO:0000256" key="7">
    <source>
        <dbReference type="ARBA" id="ARBA00022777"/>
    </source>
</evidence>
<dbReference type="Gene3D" id="3.30.70.560">
    <property type="entry name" value="7,8-Dihydro-6-hydroxymethylpterin-pyrophosphokinase HPPK"/>
    <property type="match status" value="1"/>
</dbReference>
<evidence type="ECO:0000256" key="4">
    <source>
        <dbReference type="ARBA" id="ARBA00016218"/>
    </source>
</evidence>
<proteinExistence type="inferred from homology"/>
<protein>
    <recommendedName>
        <fullName evidence="4">2-amino-4-hydroxy-6-hydroxymethyldihydropteridine pyrophosphokinase</fullName>
        <ecNumber evidence="3">2.7.6.3</ecNumber>
    </recommendedName>
    <alternativeName>
        <fullName evidence="11">6-hydroxymethyl-7,8-dihydropterin pyrophosphokinase</fullName>
    </alternativeName>
    <alternativeName>
        <fullName evidence="12">7,8-dihydro-6-hydroxymethylpterin-pyrophosphokinase</fullName>
    </alternativeName>
</protein>
<dbReference type="Pfam" id="PF01288">
    <property type="entry name" value="HPPK"/>
    <property type="match status" value="1"/>
</dbReference>
<evidence type="ECO:0000256" key="3">
    <source>
        <dbReference type="ARBA" id="ARBA00013253"/>
    </source>
</evidence>
<dbReference type="GO" id="GO:0003848">
    <property type="term" value="F:2-amino-4-hydroxy-6-hydroxymethyldihydropteridine diphosphokinase activity"/>
    <property type="evidence" value="ECO:0007669"/>
    <property type="project" value="UniProtKB-EC"/>
</dbReference>
<dbReference type="SUPFAM" id="SSF55083">
    <property type="entry name" value="6-hydroxymethyl-7,8-dihydropterin pyrophosphokinase, HPPK"/>
    <property type="match status" value="1"/>
</dbReference>
<comment type="pathway">
    <text evidence="1">Cofactor biosynthesis; tetrahydrofolate biosynthesis; 2-amino-4-hydroxy-6-hydroxymethyl-7,8-dihydropteridine diphosphate from 7,8-dihydroneopterin triphosphate: step 4/4.</text>
</comment>
<dbReference type="EC" id="2.7.6.3" evidence="3"/>
<evidence type="ECO:0000313" key="15">
    <source>
        <dbReference type="Proteomes" id="UP000541810"/>
    </source>
</evidence>
<evidence type="ECO:0000256" key="1">
    <source>
        <dbReference type="ARBA" id="ARBA00005051"/>
    </source>
</evidence>
<gene>
    <name evidence="14" type="ORF">HNQ40_000323</name>
</gene>
<dbReference type="GO" id="GO:0046654">
    <property type="term" value="P:tetrahydrofolate biosynthetic process"/>
    <property type="evidence" value="ECO:0007669"/>
    <property type="project" value="UniProtKB-UniPathway"/>
</dbReference>
<sequence>MPPYSPEPENPADGSGPATAYIALGSNLGDRRAHLDAALAAIGELPGVGEVTPSTYYETAPVGPQDQGMFLNAAARVATASTPEAFLEQLLTLERRLGRPPREERRHWGPREIDLDLLLHGNTVLDLPGLTLPHPRLHERAFVLRPLCDIAAEVPHPLFRQTMRELLAEVERDAEAQAEVSP</sequence>
<dbReference type="PANTHER" id="PTHR43071:SF1">
    <property type="entry name" value="2-AMINO-4-HYDROXY-6-HYDROXYMETHYLDIHYDROPTERIDINE PYROPHOSPHOKINASE"/>
    <property type="match status" value="1"/>
</dbReference>
<dbReference type="InterPro" id="IPR000550">
    <property type="entry name" value="Hppk"/>
</dbReference>
<dbReference type="NCBIfam" id="TIGR01498">
    <property type="entry name" value="folK"/>
    <property type="match status" value="1"/>
</dbReference>
<comment type="function">
    <text evidence="10">Catalyzes the transfer of pyrophosphate from adenosine triphosphate (ATP) to 6-hydroxymethyl-7,8-dihydropterin, an enzymatic step in folate biosynthesis pathway.</text>
</comment>
<evidence type="ECO:0000256" key="5">
    <source>
        <dbReference type="ARBA" id="ARBA00022679"/>
    </source>
</evidence>
<evidence type="ECO:0000256" key="10">
    <source>
        <dbReference type="ARBA" id="ARBA00029409"/>
    </source>
</evidence>
<dbReference type="GO" id="GO:0046656">
    <property type="term" value="P:folic acid biosynthetic process"/>
    <property type="evidence" value="ECO:0007669"/>
    <property type="project" value="UniProtKB-KW"/>
</dbReference>
<keyword evidence="9" id="KW-0289">Folate biosynthesis</keyword>
<organism evidence="14 15">
    <name type="scientific">Algisphaera agarilytica</name>
    <dbReference type="NCBI Taxonomy" id="1385975"/>
    <lineage>
        <taxon>Bacteria</taxon>
        <taxon>Pseudomonadati</taxon>
        <taxon>Planctomycetota</taxon>
        <taxon>Phycisphaerae</taxon>
        <taxon>Phycisphaerales</taxon>
        <taxon>Phycisphaeraceae</taxon>
        <taxon>Algisphaera</taxon>
    </lineage>
</organism>
<evidence type="ECO:0000256" key="11">
    <source>
        <dbReference type="ARBA" id="ARBA00029766"/>
    </source>
</evidence>
<evidence type="ECO:0000256" key="6">
    <source>
        <dbReference type="ARBA" id="ARBA00022741"/>
    </source>
</evidence>
<dbReference type="AlphaFoldDB" id="A0A7X0H3C1"/>
<dbReference type="GO" id="GO:0005524">
    <property type="term" value="F:ATP binding"/>
    <property type="evidence" value="ECO:0007669"/>
    <property type="project" value="UniProtKB-KW"/>
</dbReference>
<keyword evidence="5 14" id="KW-0808">Transferase</keyword>
<comment type="similarity">
    <text evidence="2">Belongs to the HPPK family.</text>
</comment>
<evidence type="ECO:0000256" key="8">
    <source>
        <dbReference type="ARBA" id="ARBA00022840"/>
    </source>
</evidence>
<keyword evidence="8" id="KW-0067">ATP-binding</keyword>
<evidence type="ECO:0000313" key="14">
    <source>
        <dbReference type="EMBL" id="MBB6428517.1"/>
    </source>
</evidence>
<dbReference type="EMBL" id="JACHGY010000001">
    <property type="protein sequence ID" value="MBB6428517.1"/>
    <property type="molecule type" value="Genomic_DNA"/>
</dbReference>
<dbReference type="UniPathway" id="UPA00077">
    <property type="reaction ID" value="UER00155"/>
</dbReference>
<dbReference type="CDD" id="cd00483">
    <property type="entry name" value="HPPK"/>
    <property type="match status" value="1"/>
</dbReference>
<evidence type="ECO:0000259" key="13">
    <source>
        <dbReference type="PROSITE" id="PS00794"/>
    </source>
</evidence>
<name>A0A7X0H3C1_9BACT</name>